<dbReference type="Gene3D" id="3.30.360.10">
    <property type="entry name" value="Dihydrodipicolinate Reductase, domain 2"/>
    <property type="match status" value="1"/>
</dbReference>
<feature type="domain" description="Gfo/Idh/MocA-like oxidoreductase N-terminal" evidence="3">
    <location>
        <begin position="20"/>
        <end position="137"/>
    </location>
</feature>
<dbReference type="Pfam" id="PF02894">
    <property type="entry name" value="GFO_IDH_MocA_C"/>
    <property type="match status" value="1"/>
</dbReference>
<dbReference type="InterPro" id="IPR036291">
    <property type="entry name" value="NAD(P)-bd_dom_sf"/>
</dbReference>
<dbReference type="SUPFAM" id="SSF55347">
    <property type="entry name" value="Glyceraldehyde-3-phosphate dehydrogenase-like, C-terminal domain"/>
    <property type="match status" value="1"/>
</dbReference>
<dbReference type="PANTHER" id="PTHR43708:SF5">
    <property type="entry name" value="CONSERVED EXPRESSED OXIDOREDUCTASE (EUROFUNG)-RELATED"/>
    <property type="match status" value="1"/>
</dbReference>
<reference evidence="5 6" key="1">
    <citation type="submission" date="2017-01" db="EMBL/GenBank/DDBJ databases">
        <title>Genome analysis of Paenibacillus selenitrireducens ES3-24.</title>
        <authorList>
            <person name="Xu D."/>
            <person name="Yao R."/>
            <person name="Zheng S."/>
        </authorList>
    </citation>
    <scope>NUCLEOTIDE SEQUENCE [LARGE SCALE GENOMIC DNA]</scope>
    <source>
        <strain evidence="5 6">ES3-24</strain>
    </source>
</reference>
<evidence type="ECO:0000256" key="1">
    <source>
        <dbReference type="ARBA" id="ARBA00010928"/>
    </source>
</evidence>
<keyword evidence="2" id="KW-0560">Oxidoreductase</keyword>
<dbReference type="RefSeq" id="WP_078501191.1">
    <property type="nucleotide sequence ID" value="NZ_MSZX01000009.1"/>
</dbReference>
<feature type="domain" description="Gfo/Idh/MocA-like oxidoreductase C-terminal" evidence="4">
    <location>
        <begin position="150"/>
        <end position="348"/>
    </location>
</feature>
<name>A0A1T2X5E9_9BACL</name>
<dbReference type="AlphaFoldDB" id="A0A1T2X5E9"/>
<dbReference type="EMBL" id="MSZX01000009">
    <property type="protein sequence ID" value="OPA75118.1"/>
    <property type="molecule type" value="Genomic_DNA"/>
</dbReference>
<comment type="similarity">
    <text evidence="1">Belongs to the Gfo/Idh/MocA family.</text>
</comment>
<dbReference type="GO" id="GO:0016491">
    <property type="term" value="F:oxidoreductase activity"/>
    <property type="evidence" value="ECO:0007669"/>
    <property type="project" value="UniProtKB-KW"/>
</dbReference>
<dbReference type="PANTHER" id="PTHR43708">
    <property type="entry name" value="CONSERVED EXPRESSED OXIDOREDUCTASE (EUROFUNG)"/>
    <property type="match status" value="1"/>
</dbReference>
<evidence type="ECO:0008006" key="7">
    <source>
        <dbReference type="Google" id="ProtNLM"/>
    </source>
</evidence>
<organism evidence="5 6">
    <name type="scientific">Paenibacillus selenitireducens</name>
    <dbReference type="NCBI Taxonomy" id="1324314"/>
    <lineage>
        <taxon>Bacteria</taxon>
        <taxon>Bacillati</taxon>
        <taxon>Bacillota</taxon>
        <taxon>Bacilli</taxon>
        <taxon>Bacillales</taxon>
        <taxon>Paenibacillaceae</taxon>
        <taxon>Paenibacillus</taxon>
    </lineage>
</organism>
<gene>
    <name evidence="5" type="ORF">BVG16_21135</name>
</gene>
<sequence length="358" mass="40517">MEVGFELDYIPHYSIQKKWNIGIIGSGFIIQECHLPAYQNAGYHVSGIASRSYENAKKVAEQFNLPRAYSSVEELLSDPNIDVVDIAIPPHLQKDIVREVAKHGKHVLLQKPMATNYADAKEIVDICEKAGITLLVNQNGRFDPAIRAAKDIIDKGYIGKPVLATIQLRFKPHWQPYQKEYERLMFLFMSIHHLDQFRYWFGTPDRIYASAAPHPGNEYKGEYLGAYHLEYDSGFLATAVDDGFTWDSPDFGVYYKIEGTEGVIKLNVGWPTSGPSKMKFYAKQLGDVWYAPNLSGSWFPGAFEYTMAEMLSSLESGIESSISGRNNLETMAMVEACYLSSQQKRAITIKDIIAHDYR</sequence>
<dbReference type="Proteomes" id="UP000190188">
    <property type="component" value="Unassembled WGS sequence"/>
</dbReference>
<dbReference type="InterPro" id="IPR051317">
    <property type="entry name" value="Gfo/Idh/MocA_oxidoreduct"/>
</dbReference>
<proteinExistence type="inferred from homology"/>
<keyword evidence="6" id="KW-1185">Reference proteome</keyword>
<dbReference type="Gene3D" id="3.40.50.720">
    <property type="entry name" value="NAD(P)-binding Rossmann-like Domain"/>
    <property type="match status" value="1"/>
</dbReference>
<dbReference type="Pfam" id="PF01408">
    <property type="entry name" value="GFO_IDH_MocA"/>
    <property type="match status" value="1"/>
</dbReference>
<dbReference type="STRING" id="1324314.BVG16_21135"/>
<evidence type="ECO:0000313" key="5">
    <source>
        <dbReference type="EMBL" id="OPA75118.1"/>
    </source>
</evidence>
<evidence type="ECO:0000313" key="6">
    <source>
        <dbReference type="Proteomes" id="UP000190188"/>
    </source>
</evidence>
<dbReference type="GO" id="GO:0000166">
    <property type="term" value="F:nucleotide binding"/>
    <property type="evidence" value="ECO:0007669"/>
    <property type="project" value="InterPro"/>
</dbReference>
<dbReference type="InterPro" id="IPR000683">
    <property type="entry name" value="Gfo/Idh/MocA-like_OxRdtase_N"/>
</dbReference>
<evidence type="ECO:0000259" key="3">
    <source>
        <dbReference type="Pfam" id="PF01408"/>
    </source>
</evidence>
<accession>A0A1T2X5E9</accession>
<dbReference type="SUPFAM" id="SSF51735">
    <property type="entry name" value="NAD(P)-binding Rossmann-fold domains"/>
    <property type="match status" value="1"/>
</dbReference>
<comment type="caution">
    <text evidence="5">The sequence shown here is derived from an EMBL/GenBank/DDBJ whole genome shotgun (WGS) entry which is preliminary data.</text>
</comment>
<evidence type="ECO:0000259" key="4">
    <source>
        <dbReference type="Pfam" id="PF02894"/>
    </source>
</evidence>
<dbReference type="OrthoDB" id="6183734at2"/>
<protein>
    <recommendedName>
        <fullName evidence="7">Oxidoreductase</fullName>
    </recommendedName>
</protein>
<evidence type="ECO:0000256" key="2">
    <source>
        <dbReference type="ARBA" id="ARBA00023002"/>
    </source>
</evidence>
<dbReference type="InterPro" id="IPR004104">
    <property type="entry name" value="Gfo/Idh/MocA-like_OxRdtase_C"/>
</dbReference>